<evidence type="ECO:0000256" key="10">
    <source>
        <dbReference type="PIRSR" id="PIRSR038994-1"/>
    </source>
</evidence>
<feature type="binding site" evidence="11">
    <location>
        <begin position="300"/>
        <end position="302"/>
    </location>
    <ligand>
        <name>substrate</name>
    </ligand>
</feature>
<dbReference type="SUPFAM" id="SSF51556">
    <property type="entry name" value="Metallo-dependent hydrolases"/>
    <property type="match status" value="1"/>
</dbReference>
<proteinExistence type="inferred from homology"/>
<comment type="similarity">
    <text evidence="1 9">Belongs to the metallo-dependent hydrolases superfamily. NagA family.</text>
</comment>
<dbReference type="NCBIfam" id="TIGR00221">
    <property type="entry name" value="nagA"/>
    <property type="match status" value="1"/>
</dbReference>
<dbReference type="PIRSF" id="PIRSF038994">
    <property type="entry name" value="NagA"/>
    <property type="match status" value="1"/>
</dbReference>
<gene>
    <name evidence="14" type="primary">nagA</name>
    <name evidence="14" type="ORF">DIU77_009710</name>
</gene>
<dbReference type="GO" id="GO:0006044">
    <property type="term" value="P:N-acetylglucosamine metabolic process"/>
    <property type="evidence" value="ECO:0007669"/>
    <property type="project" value="UniProtKB-ARBA"/>
</dbReference>
<keyword evidence="5 9" id="KW-0378">Hydrolase</keyword>
<evidence type="ECO:0000256" key="11">
    <source>
        <dbReference type="PIRSR" id="PIRSR038994-2"/>
    </source>
</evidence>
<evidence type="ECO:0000256" key="4">
    <source>
        <dbReference type="ARBA" id="ARBA00022723"/>
    </source>
</evidence>
<evidence type="ECO:0000256" key="6">
    <source>
        <dbReference type="ARBA" id="ARBA00023277"/>
    </source>
</evidence>
<dbReference type="FunFam" id="3.20.20.140:FF:000004">
    <property type="entry name" value="N-acetylglucosamine-6-phosphate deacetylase"/>
    <property type="match status" value="1"/>
</dbReference>
<comment type="pathway">
    <text evidence="8">Amino-sugar metabolism; N-acetylneuraminate degradation; D-fructose 6-phosphate from N-acetylneuraminate: step 4/5.</text>
</comment>
<dbReference type="InterPro" id="IPR032466">
    <property type="entry name" value="Metal_Hydrolase"/>
</dbReference>
<accession>A0ABD6FF39</accession>
<protein>
    <recommendedName>
        <fullName evidence="3">N-acetylglucosamine-6-phosphate deacetylase</fullName>
        <ecNumber evidence="2">3.5.1.25</ecNumber>
    </recommendedName>
</protein>
<reference evidence="14 15" key="1">
    <citation type="journal article" date="2021" name="BMC Genomics">
        <title>Genome-resolved metagenome and metatranscriptome analyses of thermophilic composting reveal key bacterial players and their metabolic interactions.</title>
        <authorList>
            <person name="Braga L.P.P."/>
            <person name="Pereira R.V."/>
            <person name="Martins L.F."/>
            <person name="Moura L.M.S."/>
            <person name="Sanchez F.B."/>
            <person name="Patane J.S.L."/>
            <person name="da Silva A.M."/>
            <person name="Setubal J.C."/>
        </authorList>
    </citation>
    <scope>NUCLEOTIDE SEQUENCE [LARGE SCALE GENOMIC DNA]</scope>
    <source>
        <strain evidence="14">ZC4RG45</strain>
    </source>
</reference>
<keyword evidence="6 9" id="KW-0119">Carbohydrate metabolism</keyword>
<feature type="binding site" evidence="12">
    <location>
        <position position="208"/>
    </location>
    <ligand>
        <name>Zn(2+)</name>
        <dbReference type="ChEBI" id="CHEBI:29105"/>
    </ligand>
</feature>
<feature type="domain" description="Amidohydrolase-related" evidence="13">
    <location>
        <begin position="46"/>
        <end position="364"/>
    </location>
</feature>
<evidence type="ECO:0000256" key="12">
    <source>
        <dbReference type="PIRSR" id="PIRSR038994-3"/>
    </source>
</evidence>
<feature type="active site" description="Proton donor/acceptor" evidence="10">
    <location>
        <position position="266"/>
    </location>
</feature>
<dbReference type="GO" id="GO:0008448">
    <property type="term" value="F:N-acetylglucosamine-6-phosphate deacetylase activity"/>
    <property type="evidence" value="ECO:0007669"/>
    <property type="project" value="UniProtKB-EC"/>
</dbReference>
<dbReference type="InterPro" id="IPR003764">
    <property type="entry name" value="GlcNAc_6-P_deAcase"/>
</dbReference>
<feature type="binding site" evidence="11">
    <location>
        <position position="132"/>
    </location>
    <ligand>
        <name>substrate</name>
    </ligand>
</feature>
<feature type="binding site" evidence="12">
    <location>
        <position position="121"/>
    </location>
    <ligand>
        <name>Zn(2+)</name>
        <dbReference type="ChEBI" id="CHEBI:29105"/>
    </ligand>
</feature>
<comment type="cofactor">
    <cofactor evidence="12">
        <name>a divalent metal cation</name>
        <dbReference type="ChEBI" id="CHEBI:60240"/>
    </cofactor>
    <text evidence="12">Binds 1 divalent metal cation per subunit.</text>
</comment>
<feature type="binding site" evidence="11">
    <location>
        <position position="219"/>
    </location>
    <ligand>
        <name>substrate</name>
    </ligand>
</feature>
<dbReference type="InterPro" id="IPR011059">
    <property type="entry name" value="Metal-dep_hydrolase_composite"/>
</dbReference>
<evidence type="ECO:0000256" key="7">
    <source>
        <dbReference type="ARBA" id="ARBA00047647"/>
    </source>
</evidence>
<evidence type="ECO:0000313" key="15">
    <source>
        <dbReference type="Proteomes" id="UP000249324"/>
    </source>
</evidence>
<evidence type="ECO:0000256" key="9">
    <source>
        <dbReference type="PIRNR" id="PIRNR038994"/>
    </source>
</evidence>
<dbReference type="InterPro" id="IPR006680">
    <property type="entry name" value="Amidohydro-rel"/>
</dbReference>
<evidence type="ECO:0000256" key="1">
    <source>
        <dbReference type="ARBA" id="ARBA00010716"/>
    </source>
</evidence>
<comment type="catalytic activity">
    <reaction evidence="7">
        <text>N-acetyl-D-glucosamine 6-phosphate + H2O = D-glucosamine 6-phosphate + acetate</text>
        <dbReference type="Rhea" id="RHEA:22936"/>
        <dbReference type="ChEBI" id="CHEBI:15377"/>
        <dbReference type="ChEBI" id="CHEBI:30089"/>
        <dbReference type="ChEBI" id="CHEBI:57513"/>
        <dbReference type="ChEBI" id="CHEBI:58725"/>
        <dbReference type="EC" id="3.5.1.25"/>
    </reaction>
</comment>
<keyword evidence="4 12" id="KW-0479">Metal-binding</keyword>
<evidence type="ECO:0000256" key="5">
    <source>
        <dbReference type="ARBA" id="ARBA00022801"/>
    </source>
</evidence>
<evidence type="ECO:0000256" key="8">
    <source>
        <dbReference type="ARBA" id="ARBA00060590"/>
    </source>
</evidence>
<dbReference type="PANTHER" id="PTHR11113">
    <property type="entry name" value="N-ACETYLGLUCOSAMINE-6-PHOSPHATE DEACETYLASE"/>
    <property type="match status" value="1"/>
</dbReference>
<dbReference type="GO" id="GO:0046872">
    <property type="term" value="F:metal ion binding"/>
    <property type="evidence" value="ECO:0007669"/>
    <property type="project" value="UniProtKB-KW"/>
</dbReference>
<evidence type="ECO:0000259" key="13">
    <source>
        <dbReference type="Pfam" id="PF01979"/>
    </source>
</evidence>
<dbReference type="EC" id="3.5.1.25" evidence="2"/>
<dbReference type="EMBL" id="QGUI02000104">
    <property type="protein sequence ID" value="MFO7192503.1"/>
    <property type="molecule type" value="Genomic_DNA"/>
</dbReference>
<dbReference type="Pfam" id="PF01979">
    <property type="entry name" value="Amidohydro_1"/>
    <property type="match status" value="1"/>
</dbReference>
<dbReference type="AlphaFoldDB" id="A0ABD6FF39"/>
<feature type="binding site" evidence="11">
    <location>
        <position position="243"/>
    </location>
    <ligand>
        <name>substrate</name>
    </ligand>
</feature>
<feature type="binding site" evidence="11">
    <location>
        <begin position="211"/>
        <end position="212"/>
    </location>
    <ligand>
        <name>substrate</name>
    </ligand>
</feature>
<evidence type="ECO:0000256" key="2">
    <source>
        <dbReference type="ARBA" id="ARBA00011899"/>
    </source>
</evidence>
<evidence type="ECO:0000313" key="14">
    <source>
        <dbReference type="EMBL" id="MFO7192503.1"/>
    </source>
</evidence>
<dbReference type="Gene3D" id="3.20.20.140">
    <property type="entry name" value="Metal-dependent hydrolases"/>
    <property type="match status" value="1"/>
</dbReference>
<sequence length="371" mass="38154">MTIYAAERLVTPHEVLAPGWFRVDGDRITEVGAGSPAETAERLDGWVLPGFVDMHVHGGGGASFTTGDPEQARRAAAFHRRHGTTTMLASLVTAPPEQLLAAVRELVPLVADGTLAGVHLEGPFLAEARCGAHDPELLLEPDGELLDDLLRAGCGTVRMVTVAPERPGGMDLIKKLTAADVVAAVGHSDATFDVAAEAFRAGATVATHLFNGMPPLHHRKPGVVGAALHHPAAVVELINDGVHLHPAVVAGVFAQVGSERVALVTDAMSAAGAGDGEYELGGQRVRVANGVARIAATGSIAGSTLTMDAAVRAAVAAGVSVVDASRAASGTPARAIGLVDRGEIAAGQRADLVVLDDDLQVRRVARGGRWQ</sequence>
<dbReference type="Proteomes" id="UP000249324">
    <property type="component" value="Unassembled WGS sequence"/>
</dbReference>
<comment type="caution">
    <text evidence="14">The sequence shown here is derived from an EMBL/GenBank/DDBJ whole genome shotgun (WGS) entry which is preliminary data.</text>
</comment>
<organism evidence="14 15">
    <name type="scientific">Thermocrispum agreste</name>
    <dbReference type="NCBI Taxonomy" id="37925"/>
    <lineage>
        <taxon>Bacteria</taxon>
        <taxon>Bacillati</taxon>
        <taxon>Actinomycetota</taxon>
        <taxon>Actinomycetes</taxon>
        <taxon>Pseudonocardiales</taxon>
        <taxon>Pseudonocardiaceae</taxon>
        <taxon>Thermocrispum</taxon>
    </lineage>
</organism>
<dbReference type="SUPFAM" id="SSF51338">
    <property type="entry name" value="Composite domain of metallo-dependent hydrolases"/>
    <property type="match status" value="1"/>
</dbReference>
<dbReference type="Gene3D" id="2.30.40.10">
    <property type="entry name" value="Urease, subunit C, domain 1"/>
    <property type="match status" value="1"/>
</dbReference>
<dbReference type="PANTHER" id="PTHR11113:SF14">
    <property type="entry name" value="N-ACETYLGLUCOSAMINE-6-PHOSPHATE DEACETYLASE"/>
    <property type="match status" value="1"/>
</dbReference>
<evidence type="ECO:0000256" key="3">
    <source>
        <dbReference type="ARBA" id="ARBA00018029"/>
    </source>
</evidence>
<feature type="binding site" evidence="12">
    <location>
        <position position="187"/>
    </location>
    <ligand>
        <name>Zn(2+)</name>
        <dbReference type="ChEBI" id="CHEBI:29105"/>
    </ligand>
</feature>
<dbReference type="CDD" id="cd00854">
    <property type="entry name" value="NagA"/>
    <property type="match status" value="1"/>
</dbReference>
<name>A0ABD6FF39_9PSEU</name>